<evidence type="ECO:0000313" key="4">
    <source>
        <dbReference type="Proteomes" id="UP000003613"/>
    </source>
</evidence>
<protein>
    <submittedName>
        <fullName evidence="3">Uncharacterized protein</fullName>
    </submittedName>
</protein>
<dbReference type="RefSeq" id="WP_002787604.1">
    <property type="nucleotide sequence ID" value="NZ_HE973358.1"/>
</dbReference>
<evidence type="ECO:0000313" key="3">
    <source>
        <dbReference type="EMBL" id="CCI17752.1"/>
    </source>
</evidence>
<name>I4H6S8_MICAE</name>
<proteinExistence type="predicted"/>
<evidence type="ECO:0000256" key="1">
    <source>
        <dbReference type="SAM" id="MobiDB-lite"/>
    </source>
</evidence>
<dbReference type="AlphaFoldDB" id="I4H6S8"/>
<accession>I4H6S8</accession>
<comment type="caution">
    <text evidence="3">The sequence shown here is derived from an EMBL/GenBank/DDBJ whole genome shotgun (WGS) entry which is preliminary data.</text>
</comment>
<evidence type="ECO:0000256" key="2">
    <source>
        <dbReference type="SAM" id="Phobius"/>
    </source>
</evidence>
<reference evidence="3 4" key="1">
    <citation type="submission" date="2012-04" db="EMBL/GenBank/DDBJ databases">
        <authorList>
            <person name="Genoscope - CEA"/>
        </authorList>
    </citation>
    <scope>NUCLEOTIDE SEQUENCE [LARGE SCALE GENOMIC DNA]</scope>
    <source>
        <strain evidence="3 4">9807</strain>
    </source>
</reference>
<keyword evidence="2" id="KW-0812">Transmembrane</keyword>
<dbReference type="NCBIfam" id="NF041770">
    <property type="entry name" value="CFI_box_CTERM"/>
    <property type="match status" value="1"/>
</dbReference>
<feature type="region of interest" description="Disordered" evidence="1">
    <location>
        <begin position="144"/>
        <end position="172"/>
    </location>
</feature>
<sequence length="346" mass="39193">MSNFDQQGQIVYHQINQVINQPIINVNDEMVEKFVENFASLLPLDADDKIKKSITLYIITEYANNGNLPISPEQLTSLLEKLNQLSIDEFNRLLSSDKKYKQLRHNLGWYIFFGAGVGVGVGYASAKVDIEKIIQELTHNNSLYVPDLTPSSSSNPSSQTEDNSEQHYPRSSIPKEHIASSVILHKSIDSLPDTREPFLPVSSSRGSSSFPTHHQEQLLESSINHNISGVSPEPHPISLDKSNGDIEDCDHLNHCDHCDHLNHCGHCDHCDHCFIATAVYGTYEAPQVIKLRHFRDEKLRMYPLGKLFILIYYKLSPPLARWLKDSPNFAKPVRHILDMLVKCLES</sequence>
<feature type="transmembrane region" description="Helical" evidence="2">
    <location>
        <begin position="107"/>
        <end position="126"/>
    </location>
</feature>
<keyword evidence="2" id="KW-1133">Transmembrane helix</keyword>
<organism evidence="3 4">
    <name type="scientific">Microcystis aeruginosa PCC 9807</name>
    <dbReference type="NCBI Taxonomy" id="1160283"/>
    <lineage>
        <taxon>Bacteria</taxon>
        <taxon>Bacillati</taxon>
        <taxon>Cyanobacteriota</taxon>
        <taxon>Cyanophyceae</taxon>
        <taxon>Oscillatoriophycideae</taxon>
        <taxon>Chroococcales</taxon>
        <taxon>Microcystaceae</taxon>
        <taxon>Microcystis</taxon>
    </lineage>
</organism>
<dbReference type="EMBL" id="CAIM01000237">
    <property type="protein sequence ID" value="CCI17752.1"/>
    <property type="molecule type" value="Genomic_DNA"/>
</dbReference>
<keyword evidence="2" id="KW-0472">Membrane</keyword>
<dbReference type="Proteomes" id="UP000003613">
    <property type="component" value="Unassembled WGS sequence"/>
</dbReference>
<gene>
    <name evidence="3" type="ORF">MICAF_3110003</name>
</gene>
<dbReference type="InterPro" id="IPR049886">
    <property type="entry name" value="CFI_box_CTERM_dom"/>
</dbReference>
<feature type="region of interest" description="Disordered" evidence="1">
    <location>
        <begin position="195"/>
        <end position="215"/>
    </location>
</feature>
<dbReference type="HOGENOM" id="CLU_801242_0_0_3"/>